<dbReference type="InterPro" id="IPR003156">
    <property type="entry name" value="DHHA1_dom"/>
</dbReference>
<evidence type="ECO:0000259" key="9">
    <source>
        <dbReference type="Pfam" id="PF17768"/>
    </source>
</evidence>
<evidence type="ECO:0000313" key="11">
    <source>
        <dbReference type="Proteomes" id="UP000448943"/>
    </source>
</evidence>
<dbReference type="Pfam" id="PF10141">
    <property type="entry name" value="ssDNA-exonuc_C"/>
    <property type="match status" value="1"/>
</dbReference>
<dbReference type="InterPro" id="IPR001667">
    <property type="entry name" value="DDH_dom"/>
</dbReference>
<gene>
    <name evidence="10" type="primary">recJ</name>
    <name evidence="10" type="ORF">ERL59_12305</name>
</gene>
<dbReference type="AlphaFoldDB" id="A0A6N9Q4G7"/>
<dbReference type="Proteomes" id="UP000448943">
    <property type="component" value="Unassembled WGS sequence"/>
</dbReference>
<dbReference type="PANTHER" id="PTHR30255">
    <property type="entry name" value="SINGLE-STRANDED-DNA-SPECIFIC EXONUCLEASE RECJ"/>
    <property type="match status" value="1"/>
</dbReference>
<dbReference type="OrthoDB" id="9809852at2"/>
<dbReference type="InterPro" id="IPR041122">
    <property type="entry name" value="RecJ_OB"/>
</dbReference>
<evidence type="ECO:0000313" key="10">
    <source>
        <dbReference type="EMBL" id="NBI29739.1"/>
    </source>
</evidence>
<dbReference type="GO" id="GO:0003676">
    <property type="term" value="F:nucleic acid binding"/>
    <property type="evidence" value="ECO:0007669"/>
    <property type="project" value="InterPro"/>
</dbReference>
<organism evidence="10 11">
    <name type="scientific">Chengkuizengella marina</name>
    <dbReference type="NCBI Taxonomy" id="2507566"/>
    <lineage>
        <taxon>Bacteria</taxon>
        <taxon>Bacillati</taxon>
        <taxon>Bacillota</taxon>
        <taxon>Bacilli</taxon>
        <taxon>Bacillales</taxon>
        <taxon>Paenibacillaceae</taxon>
        <taxon>Chengkuizengella</taxon>
    </lineage>
</organism>
<dbReference type="NCBIfam" id="TIGR00644">
    <property type="entry name" value="recJ"/>
    <property type="match status" value="1"/>
</dbReference>
<dbReference type="Pfam" id="PF01368">
    <property type="entry name" value="DHH"/>
    <property type="match status" value="1"/>
</dbReference>
<feature type="domain" description="RecJ OB" evidence="9">
    <location>
        <begin position="457"/>
        <end position="567"/>
    </location>
</feature>
<dbReference type="Gene3D" id="3.10.310.30">
    <property type="match status" value="1"/>
</dbReference>
<dbReference type="InterPro" id="IPR018779">
    <property type="entry name" value="RecJ_C"/>
</dbReference>
<feature type="domain" description="DDH" evidence="6">
    <location>
        <begin position="83"/>
        <end position="227"/>
    </location>
</feature>
<reference evidence="10 11" key="1">
    <citation type="submission" date="2019-01" db="EMBL/GenBank/DDBJ databases">
        <title>Chengkuizengella sp. nov., isolated from deep-sea sediment of East Pacific Ocean.</title>
        <authorList>
            <person name="Yang J."/>
            <person name="Lai Q."/>
            <person name="Shao Z."/>
        </authorList>
    </citation>
    <scope>NUCLEOTIDE SEQUENCE [LARGE SCALE GENOMIC DNA]</scope>
    <source>
        <strain evidence="10 11">YPA3-1-1</strain>
    </source>
</reference>
<evidence type="ECO:0000256" key="5">
    <source>
        <dbReference type="ARBA" id="ARBA00022839"/>
    </source>
</evidence>
<comment type="caution">
    <text evidence="10">The sequence shown here is derived from an EMBL/GenBank/DDBJ whole genome shotgun (WGS) entry which is preliminary data.</text>
</comment>
<dbReference type="InterPro" id="IPR038763">
    <property type="entry name" value="DHH_sf"/>
</dbReference>
<protein>
    <recommendedName>
        <fullName evidence="2">Single-stranded-DNA-specific exonuclease RecJ</fullName>
    </recommendedName>
</protein>
<dbReference type="GO" id="GO:0006281">
    <property type="term" value="P:DNA repair"/>
    <property type="evidence" value="ECO:0007669"/>
    <property type="project" value="InterPro"/>
</dbReference>
<feature type="domain" description="DHHA1" evidence="7">
    <location>
        <begin position="346"/>
        <end position="440"/>
    </location>
</feature>
<dbReference type="EMBL" id="SIJB01000027">
    <property type="protein sequence ID" value="NBI29739.1"/>
    <property type="molecule type" value="Genomic_DNA"/>
</dbReference>
<evidence type="ECO:0000259" key="8">
    <source>
        <dbReference type="Pfam" id="PF10141"/>
    </source>
</evidence>
<dbReference type="GO" id="GO:0008409">
    <property type="term" value="F:5'-3' exonuclease activity"/>
    <property type="evidence" value="ECO:0007669"/>
    <property type="project" value="InterPro"/>
</dbReference>
<evidence type="ECO:0000259" key="7">
    <source>
        <dbReference type="Pfam" id="PF02272"/>
    </source>
</evidence>
<evidence type="ECO:0000259" key="6">
    <source>
        <dbReference type="Pfam" id="PF01368"/>
    </source>
</evidence>
<dbReference type="Gene3D" id="3.90.1640.30">
    <property type="match status" value="1"/>
</dbReference>
<evidence type="ECO:0000256" key="3">
    <source>
        <dbReference type="ARBA" id="ARBA00022722"/>
    </source>
</evidence>
<evidence type="ECO:0000256" key="4">
    <source>
        <dbReference type="ARBA" id="ARBA00022801"/>
    </source>
</evidence>
<dbReference type="RefSeq" id="WP_160646544.1">
    <property type="nucleotide sequence ID" value="NZ_SIJB01000027.1"/>
</dbReference>
<dbReference type="PANTHER" id="PTHR30255:SF2">
    <property type="entry name" value="SINGLE-STRANDED-DNA-SPECIFIC EXONUCLEASE RECJ"/>
    <property type="match status" value="1"/>
</dbReference>
<evidence type="ECO:0000256" key="1">
    <source>
        <dbReference type="ARBA" id="ARBA00005915"/>
    </source>
</evidence>
<dbReference type="Pfam" id="PF17768">
    <property type="entry name" value="RecJ_OB"/>
    <property type="match status" value="1"/>
</dbReference>
<sequence>MLQSKSKWILPEDTNQELIDQLSSDLAIPLLIAKLLVVRGIQSKQQAENFLKTDNQMFHDPFLMTGMKETTARIKKAIQAGEKIRIYGDYDADGVSSTTLMYFLLSKLNADFDYYIPDRFSEGYGLNVEAIQKAHKEGISLVITVDNGISAVDQIHYANELGLDVLVTDHHEPPEILPDALAIINPKISHCQYPFKQLAGVGVALKLGHALLGHIPDEFLEIASIGTVADLMPLADENRLIVKLGIEKMKNTSIVGLRALLDVAEVDSSNLSSMHIGFALGPRINAGGRLQHAEDVVKLLTASSEDEAQNLAYELDILNKERQSLVNQITAEALNKIEKTLESNSQNVIVVANEGWNIGVIGIVASKILEKYYRPVIVLHVDKETGIAKGSARSIAGFNIYKALSSCEPLLDHFGGHEAAAGLSMQEKNILQLRTQLNELAVNWLTEEDFIPEIQADIESELQEITIPLIEKMESMFAPYGSGNPSPNLVLKDLHILQKNRLGKEKQHLKLVLSQVFNEVSCSMEAIGFGKGDLDQYISTEAKVDVIGELSINEWNGMRKPQLFIKDIRIPNRQVFDWRNHQVDKFTKSIRQLKSKDNVQLAVLLDTEDHIADFDEHMQAAEFFYTLNDDGNLVQLKSNLTRLNTNIQVTDFVVYSIPNQIHLIESVFKKYQSIQRIYVVHKNRNNSALKGLPSREAFKNIYVSLLNKNSWEINDRLFLENLSKRSSLSKDMIQFMIGVFEELSFIRKEGASYRCLKSPQKSSLDSSSLYKQRWHQSEIEKIFEYSTTYEMTQWILNQIQT</sequence>
<keyword evidence="11" id="KW-1185">Reference proteome</keyword>
<dbReference type="InterPro" id="IPR004610">
    <property type="entry name" value="RecJ"/>
</dbReference>
<comment type="similarity">
    <text evidence="1">Belongs to the RecJ family.</text>
</comment>
<dbReference type="InterPro" id="IPR051673">
    <property type="entry name" value="SSDNA_exonuclease_RecJ"/>
</dbReference>
<keyword evidence="4" id="KW-0378">Hydrolase</keyword>
<proteinExistence type="inferred from homology"/>
<dbReference type="GO" id="GO:0006310">
    <property type="term" value="P:DNA recombination"/>
    <property type="evidence" value="ECO:0007669"/>
    <property type="project" value="InterPro"/>
</dbReference>
<keyword evidence="5 10" id="KW-0269">Exonuclease</keyword>
<keyword evidence="3" id="KW-0540">Nuclease</keyword>
<dbReference type="Pfam" id="PF02272">
    <property type="entry name" value="DHHA1"/>
    <property type="match status" value="1"/>
</dbReference>
<evidence type="ECO:0000256" key="2">
    <source>
        <dbReference type="ARBA" id="ARBA00019841"/>
    </source>
</evidence>
<name>A0A6N9Q4G7_9BACL</name>
<dbReference type="SUPFAM" id="SSF64182">
    <property type="entry name" value="DHH phosphoesterases"/>
    <property type="match status" value="1"/>
</dbReference>
<accession>A0A6N9Q4G7</accession>
<feature type="domain" description="Single-stranded-DNA-specific exonuclease RecJ C-terminal" evidence="8">
    <location>
        <begin position="574"/>
        <end position="795"/>
    </location>
</feature>